<sequence>MTASDLTVRTLDQCNAARTESEYVDIAQESLLGNSLDQWQTYLGRIGRENVRVIHAGQSLVGGLAFYRMQHVYGGQPIPAAGISGVAIDPAYRGGGVCATLLIETLKELRNEGIPIASLYASTQHLYRSVGFEQAGTRYDYSLPLRSLPRPDRTLTCTRFESAPLDALDYAHRVRAHATNGNILRTEGLWDRLIHPYDGRRCLTYLFGDINRPDGYVILKQAGRDDGLPADLIASDYAANTGAAVRRLMALLHDHRSIFGRFRWSGGPDDPLLFMTDELWFEVHEVLRWMLRILDVPQAIQARGYPRHVSGRCTIRVTDSLFPANSGYWELEFSRGQCHARQSNAPELPQNVVRLDIRDLATLYSGHTTLRQLIRLGQADGGDDQEIDLIDAAFAGPAPWLPEIY</sequence>
<dbReference type="PROSITE" id="PS51186">
    <property type="entry name" value="GNAT"/>
    <property type="match status" value="1"/>
</dbReference>
<dbReference type="InterPro" id="IPR041380">
    <property type="entry name" value="Acetyltransf_17"/>
</dbReference>
<dbReference type="AlphaFoldDB" id="A0A5C5YCJ8"/>
<proteinExistence type="predicted"/>
<evidence type="ECO:0000313" key="2">
    <source>
        <dbReference type="EMBL" id="TWT71052.1"/>
    </source>
</evidence>
<dbReference type="PANTHER" id="PTHR37817">
    <property type="entry name" value="N-ACETYLTRANSFERASE EIS"/>
    <property type="match status" value="1"/>
</dbReference>
<evidence type="ECO:0000259" key="1">
    <source>
        <dbReference type="PROSITE" id="PS51186"/>
    </source>
</evidence>
<dbReference type="InterPro" id="IPR025559">
    <property type="entry name" value="Eis_dom"/>
</dbReference>
<dbReference type="InterPro" id="IPR051554">
    <property type="entry name" value="Acetyltransferase_Eis"/>
</dbReference>
<name>A0A5C5YCJ8_9PLAN</name>
<reference evidence="2 3" key="1">
    <citation type="submission" date="2019-02" db="EMBL/GenBank/DDBJ databases">
        <title>Deep-cultivation of Planctomycetes and their phenomic and genomic characterization uncovers novel biology.</title>
        <authorList>
            <person name="Wiegand S."/>
            <person name="Jogler M."/>
            <person name="Boedeker C."/>
            <person name="Pinto D."/>
            <person name="Vollmers J."/>
            <person name="Rivas-Marin E."/>
            <person name="Kohn T."/>
            <person name="Peeters S.H."/>
            <person name="Heuer A."/>
            <person name="Rast P."/>
            <person name="Oberbeckmann S."/>
            <person name="Bunk B."/>
            <person name="Jeske O."/>
            <person name="Meyerdierks A."/>
            <person name="Storesund J.E."/>
            <person name="Kallscheuer N."/>
            <person name="Luecker S."/>
            <person name="Lage O.M."/>
            <person name="Pohl T."/>
            <person name="Merkel B.J."/>
            <person name="Hornburger P."/>
            <person name="Mueller R.-W."/>
            <person name="Bruemmer F."/>
            <person name="Labrenz M."/>
            <person name="Spormann A.M."/>
            <person name="Op Den Camp H."/>
            <person name="Overmann J."/>
            <person name="Amann R."/>
            <person name="Jetten M.S.M."/>
            <person name="Mascher T."/>
            <person name="Medema M.H."/>
            <person name="Devos D.P."/>
            <person name="Kaster A.-K."/>
            <person name="Ovreas L."/>
            <person name="Rohde M."/>
            <person name="Galperin M.Y."/>
            <person name="Jogler C."/>
        </authorList>
    </citation>
    <scope>NUCLEOTIDE SEQUENCE [LARGE SCALE GENOMIC DNA]</scope>
    <source>
        <strain evidence="2 3">Pan14r</strain>
    </source>
</reference>
<dbReference type="InterPro" id="IPR000182">
    <property type="entry name" value="GNAT_dom"/>
</dbReference>
<organism evidence="2 3">
    <name type="scientific">Crateriforma conspicua</name>
    <dbReference type="NCBI Taxonomy" id="2527996"/>
    <lineage>
        <taxon>Bacteria</taxon>
        <taxon>Pseudomonadati</taxon>
        <taxon>Planctomycetota</taxon>
        <taxon>Planctomycetia</taxon>
        <taxon>Planctomycetales</taxon>
        <taxon>Planctomycetaceae</taxon>
        <taxon>Crateriforma</taxon>
    </lineage>
</organism>
<dbReference type="PANTHER" id="PTHR37817:SF1">
    <property type="entry name" value="N-ACETYLTRANSFERASE EIS"/>
    <property type="match status" value="1"/>
</dbReference>
<dbReference type="Proteomes" id="UP000317238">
    <property type="component" value="Unassembled WGS sequence"/>
</dbReference>
<dbReference type="InterPro" id="IPR016181">
    <property type="entry name" value="Acyl_CoA_acyltransferase"/>
</dbReference>
<dbReference type="OrthoDB" id="3498897at2"/>
<dbReference type="SUPFAM" id="SSF55729">
    <property type="entry name" value="Acyl-CoA N-acyltransferases (Nat)"/>
    <property type="match status" value="1"/>
</dbReference>
<evidence type="ECO:0000313" key="3">
    <source>
        <dbReference type="Proteomes" id="UP000317238"/>
    </source>
</evidence>
<feature type="domain" description="N-acetyltransferase" evidence="1">
    <location>
        <begin position="6"/>
        <end position="151"/>
    </location>
</feature>
<dbReference type="InterPro" id="IPR036527">
    <property type="entry name" value="SCP2_sterol-bd_dom_sf"/>
</dbReference>
<comment type="caution">
    <text evidence="2">The sequence shown here is derived from an EMBL/GenBank/DDBJ whole genome shotgun (WGS) entry which is preliminary data.</text>
</comment>
<dbReference type="SUPFAM" id="SSF55718">
    <property type="entry name" value="SCP-like"/>
    <property type="match status" value="1"/>
</dbReference>
<gene>
    <name evidence="2" type="ORF">Pan14r_33620</name>
</gene>
<dbReference type="CDD" id="cd04301">
    <property type="entry name" value="NAT_SF"/>
    <property type="match status" value="1"/>
</dbReference>
<dbReference type="RefSeq" id="WP_146439599.1">
    <property type="nucleotide sequence ID" value="NZ_SJPL01000001.1"/>
</dbReference>
<dbReference type="EMBL" id="SJPL01000001">
    <property type="protein sequence ID" value="TWT71052.1"/>
    <property type="molecule type" value="Genomic_DNA"/>
</dbReference>
<protein>
    <recommendedName>
        <fullName evidence="1">N-acetyltransferase domain-containing protein</fullName>
    </recommendedName>
</protein>
<dbReference type="Pfam" id="PF17668">
    <property type="entry name" value="Acetyltransf_17"/>
    <property type="match status" value="1"/>
</dbReference>
<keyword evidence="3" id="KW-1185">Reference proteome</keyword>
<accession>A0A5C5YCJ8</accession>
<dbReference type="Gene3D" id="3.40.630.30">
    <property type="match status" value="2"/>
</dbReference>
<dbReference type="Pfam" id="PF13527">
    <property type="entry name" value="Acetyltransf_9"/>
    <property type="match status" value="1"/>
</dbReference>
<dbReference type="Gene3D" id="3.30.1050.10">
    <property type="entry name" value="SCP2 sterol-binding domain"/>
    <property type="match status" value="1"/>
</dbReference>
<dbReference type="GO" id="GO:0030649">
    <property type="term" value="P:aminoglycoside antibiotic catabolic process"/>
    <property type="evidence" value="ECO:0007669"/>
    <property type="project" value="TreeGrafter"/>
</dbReference>
<dbReference type="Pfam" id="PF13530">
    <property type="entry name" value="SCP2_2"/>
    <property type="match status" value="1"/>
</dbReference>
<dbReference type="GO" id="GO:0034069">
    <property type="term" value="F:aminoglycoside N-acetyltransferase activity"/>
    <property type="evidence" value="ECO:0007669"/>
    <property type="project" value="TreeGrafter"/>
</dbReference>